<gene>
    <name evidence="2" type="ORF">DFH01_26985</name>
</gene>
<dbReference type="Proteomes" id="UP000245765">
    <property type="component" value="Unassembled WGS sequence"/>
</dbReference>
<reference evidence="3" key="1">
    <citation type="submission" date="2018-05" db="EMBL/GenBank/DDBJ databases">
        <authorList>
            <person name="Du Z."/>
            <person name="Wang X."/>
        </authorList>
    </citation>
    <scope>NUCLEOTIDE SEQUENCE [LARGE SCALE GENOMIC DNA]</scope>
    <source>
        <strain evidence="3">CQN31</strain>
    </source>
</reference>
<accession>A0A317F8S7</accession>
<dbReference type="EMBL" id="QGNA01000009">
    <property type="protein sequence ID" value="PWS33986.1"/>
    <property type="molecule type" value="Genomic_DNA"/>
</dbReference>
<evidence type="ECO:0000256" key="1">
    <source>
        <dbReference type="ARBA" id="ARBA00006987"/>
    </source>
</evidence>
<dbReference type="PANTHER" id="PTHR42928">
    <property type="entry name" value="TRICARBOXYLATE-BINDING PROTEIN"/>
    <property type="match status" value="1"/>
</dbReference>
<dbReference type="SUPFAM" id="SSF53850">
    <property type="entry name" value="Periplasmic binding protein-like II"/>
    <property type="match status" value="1"/>
</dbReference>
<dbReference type="Pfam" id="PF03401">
    <property type="entry name" value="TctC"/>
    <property type="match status" value="1"/>
</dbReference>
<keyword evidence="3" id="KW-1185">Reference proteome</keyword>
<evidence type="ECO:0008006" key="4">
    <source>
        <dbReference type="Google" id="ProtNLM"/>
    </source>
</evidence>
<dbReference type="Gene3D" id="3.40.190.150">
    <property type="entry name" value="Bordetella uptake gene, domain 1"/>
    <property type="match status" value="1"/>
</dbReference>
<dbReference type="PIRSF" id="PIRSF017082">
    <property type="entry name" value="YflP"/>
    <property type="match status" value="1"/>
</dbReference>
<dbReference type="AlphaFoldDB" id="A0A317F8S7"/>
<comment type="caution">
    <text evidence="2">The sequence shown here is derived from an EMBL/GenBank/DDBJ whole genome shotgun (WGS) entry which is preliminary data.</text>
</comment>
<protein>
    <recommendedName>
        <fullName evidence="4">Tripartite tricarboxylate transporter substrate binding protein</fullName>
    </recommendedName>
</protein>
<dbReference type="Gene3D" id="3.40.190.10">
    <property type="entry name" value="Periplasmic binding protein-like II"/>
    <property type="match status" value="1"/>
</dbReference>
<dbReference type="InterPro" id="IPR005064">
    <property type="entry name" value="BUG"/>
</dbReference>
<evidence type="ECO:0000313" key="3">
    <source>
        <dbReference type="Proteomes" id="UP000245765"/>
    </source>
</evidence>
<organism evidence="2 3">
    <name type="scientific">Falsiroseomonas bella</name>
    <dbReference type="NCBI Taxonomy" id="2184016"/>
    <lineage>
        <taxon>Bacteria</taxon>
        <taxon>Pseudomonadati</taxon>
        <taxon>Pseudomonadota</taxon>
        <taxon>Alphaproteobacteria</taxon>
        <taxon>Acetobacterales</taxon>
        <taxon>Roseomonadaceae</taxon>
        <taxon>Falsiroseomonas</taxon>
    </lineage>
</organism>
<comment type="similarity">
    <text evidence="1">Belongs to the UPF0065 (bug) family.</text>
</comment>
<evidence type="ECO:0000313" key="2">
    <source>
        <dbReference type="EMBL" id="PWS33986.1"/>
    </source>
</evidence>
<dbReference type="CDD" id="cd07012">
    <property type="entry name" value="PBP2_Bug_TTT"/>
    <property type="match status" value="1"/>
</dbReference>
<proteinExistence type="inferred from homology"/>
<sequence>MVHEAAPPAQVKKRSWRGAAACSPLPPRALGICLDKGGNMPGILSRRLLLAAAPSLALASVARAQSWPNGSIRLVVPFAPGGSTDIAARFLADGLSQRLGVTVVVENRAGAGATTGSQVVADAAPDGQTLVMSNIASHAISPTLYGNRVRYNPVSSFSHIAMVITNPSVWVVNKDSGINSLADLVRMAKGKQGGLDMASSGAGSSNHLLIVRFCQQNNIDFTHVPFRGAGPAMQAVIAGQVPMMSDSLPSAAAHIRQGSVRAIAMSSAERHPSFPEVPTFREAGFDLVSTSWFALSGPAGMPAAIVQRLNRETRDFVSTPAAQARFAELGGTAGDMTPEEFTAFVAAEVERWAPVVRASGATVN</sequence>
<dbReference type="InterPro" id="IPR042100">
    <property type="entry name" value="Bug_dom1"/>
</dbReference>
<name>A0A317F8S7_9PROT</name>
<dbReference type="PANTHER" id="PTHR42928:SF5">
    <property type="entry name" value="BLR1237 PROTEIN"/>
    <property type="match status" value="1"/>
</dbReference>